<evidence type="ECO:0000256" key="1">
    <source>
        <dbReference type="SAM" id="MobiDB-lite"/>
    </source>
</evidence>
<protein>
    <submittedName>
        <fullName evidence="3">DUF3558 domain-containing protein</fullName>
    </submittedName>
</protein>
<evidence type="ECO:0000256" key="2">
    <source>
        <dbReference type="SAM" id="SignalP"/>
    </source>
</evidence>
<feature type="compositionally biased region" description="Low complexity" evidence="1">
    <location>
        <begin position="24"/>
        <end position="41"/>
    </location>
</feature>
<evidence type="ECO:0000313" key="4">
    <source>
        <dbReference type="Proteomes" id="UP001500689"/>
    </source>
</evidence>
<dbReference type="RefSeq" id="WP_344867353.1">
    <property type="nucleotide sequence ID" value="NZ_BAAAZN010000019.1"/>
</dbReference>
<feature type="signal peptide" evidence="2">
    <location>
        <begin position="1"/>
        <end position="17"/>
    </location>
</feature>
<reference evidence="4" key="1">
    <citation type="journal article" date="2019" name="Int. J. Syst. Evol. Microbiol.">
        <title>The Global Catalogue of Microorganisms (GCM) 10K type strain sequencing project: providing services to taxonomists for standard genome sequencing and annotation.</title>
        <authorList>
            <consortium name="The Broad Institute Genomics Platform"/>
            <consortium name="The Broad Institute Genome Sequencing Center for Infectious Disease"/>
            <person name="Wu L."/>
            <person name="Ma J."/>
        </authorList>
    </citation>
    <scope>NUCLEOTIDE SEQUENCE [LARGE SCALE GENOMIC DNA]</scope>
    <source>
        <strain evidence="4">JCM 16898</strain>
    </source>
</reference>
<dbReference type="PROSITE" id="PS51257">
    <property type="entry name" value="PROKAR_LIPOPROTEIN"/>
    <property type="match status" value="1"/>
</dbReference>
<dbReference type="Proteomes" id="UP001500689">
    <property type="component" value="Unassembled WGS sequence"/>
</dbReference>
<gene>
    <name evidence="3" type="ORF">GCM10022222_69130</name>
</gene>
<dbReference type="EMBL" id="BAAAZN010000019">
    <property type="protein sequence ID" value="GAA3574761.1"/>
    <property type="molecule type" value="Genomic_DNA"/>
</dbReference>
<proteinExistence type="predicted"/>
<evidence type="ECO:0000313" key="3">
    <source>
        <dbReference type="EMBL" id="GAA3574761.1"/>
    </source>
</evidence>
<feature type="chain" id="PRO_5045707135" evidence="2">
    <location>
        <begin position="18"/>
        <end position="212"/>
    </location>
</feature>
<keyword evidence="4" id="KW-1185">Reference proteome</keyword>
<name>A0ABP6Y4R5_9PSEU</name>
<organism evidence="3 4">
    <name type="scientific">Amycolatopsis ultiminotia</name>
    <dbReference type="NCBI Taxonomy" id="543629"/>
    <lineage>
        <taxon>Bacteria</taxon>
        <taxon>Bacillati</taxon>
        <taxon>Actinomycetota</taxon>
        <taxon>Actinomycetes</taxon>
        <taxon>Pseudonocardiales</taxon>
        <taxon>Pseudonocardiaceae</taxon>
        <taxon>Amycolatopsis</taxon>
    </lineage>
</organism>
<accession>A0ABP6Y4R5</accession>
<dbReference type="Pfam" id="PF12079">
    <property type="entry name" value="DUF3558"/>
    <property type="match status" value="1"/>
</dbReference>
<sequence>MKSRTIVSACVPFTLLAAVAGCSTTDSPAAPSSSPSASPTSQAGALPHSGAPKVANPLPSSVLSGDPCQTGLTAAQVKEVLGSGETQQKSDHVEGLGPSCSWSSLEKGSYVAVGYDTDDKEGLSGWYERTKPQAVVWRELSPVQWFPAVAHVTPSGGEPDEFCQVSIGVNDQQTADVTIFLSSAKKGKTDPCTVASTVSGMVVKNLQQKAGS</sequence>
<comment type="caution">
    <text evidence="3">The sequence shown here is derived from an EMBL/GenBank/DDBJ whole genome shotgun (WGS) entry which is preliminary data.</text>
</comment>
<feature type="region of interest" description="Disordered" evidence="1">
    <location>
        <begin position="24"/>
        <end position="67"/>
    </location>
</feature>
<dbReference type="InterPro" id="IPR024520">
    <property type="entry name" value="DUF3558"/>
</dbReference>
<keyword evidence="2" id="KW-0732">Signal</keyword>